<name>A0ABR7N5A5_9FIRM</name>
<comment type="caution">
    <text evidence="2">The sequence shown here is derived from an EMBL/GenBank/DDBJ whole genome shotgun (WGS) entry which is preliminary data.</text>
</comment>
<dbReference type="Proteomes" id="UP000657421">
    <property type="component" value="Unassembled WGS sequence"/>
</dbReference>
<dbReference type="Pfam" id="PF19554">
    <property type="entry name" value="DUF6077"/>
    <property type="match status" value="1"/>
</dbReference>
<feature type="transmembrane region" description="Helical" evidence="1">
    <location>
        <begin position="229"/>
        <end position="248"/>
    </location>
</feature>
<evidence type="ECO:0000256" key="1">
    <source>
        <dbReference type="SAM" id="Phobius"/>
    </source>
</evidence>
<organism evidence="2 3">
    <name type="scientific">Jingyaoa shaoxingensis</name>
    <dbReference type="NCBI Taxonomy" id="2763671"/>
    <lineage>
        <taxon>Bacteria</taxon>
        <taxon>Bacillati</taxon>
        <taxon>Bacillota</taxon>
        <taxon>Clostridia</taxon>
        <taxon>Lachnospirales</taxon>
        <taxon>Lachnospiraceae</taxon>
        <taxon>Jingyaoa</taxon>
    </lineage>
</organism>
<evidence type="ECO:0000313" key="3">
    <source>
        <dbReference type="Proteomes" id="UP000657421"/>
    </source>
</evidence>
<reference evidence="2 3" key="1">
    <citation type="submission" date="2020-08" db="EMBL/GenBank/DDBJ databases">
        <title>Genome public.</title>
        <authorList>
            <person name="Liu C."/>
            <person name="Sun Q."/>
        </authorList>
    </citation>
    <scope>NUCLEOTIDE SEQUENCE [LARGE SCALE GENOMIC DNA]</scope>
    <source>
        <strain evidence="2 3">NSJ-46</strain>
    </source>
</reference>
<keyword evidence="1" id="KW-1133">Transmembrane helix</keyword>
<accession>A0ABR7N5A5</accession>
<sequence>MWKMIIGIILWFGVVPSLAGTLVLSFWKRHDDRLAECIITGYLLMFAICQIIAIPMIFLEIHFSTFCRILAAIYMITSILGFLKGGKWFVGMIWELFRNLTHHAWTVYAAVAAVLVQAYYYVQYMVTNLDDAYYVAVATTAIETDTMYRFSPYTGRAVTGFNLRYCLSPFSMLQAFFSQCLGVHPSTLDHTIMAPVMVIVAYFVYISMGRLLFSEKSMAGEKKESREKMIGLFLVFLSMVHVTSYYCMRNQGSVLLVRIWQGKATLAAVLIPFLFYHCYRMAQKPWEKGNTVILVMAAFACCLVSSMGIVLPMVMMGIFALLFGVFQKNGRYVAKMAAGCVPGILYGILYVALKALKLW</sequence>
<keyword evidence="1" id="KW-0472">Membrane</keyword>
<feature type="transmembrane region" description="Helical" evidence="1">
    <location>
        <begin position="332"/>
        <end position="353"/>
    </location>
</feature>
<feature type="transmembrane region" description="Helical" evidence="1">
    <location>
        <begin position="260"/>
        <end position="279"/>
    </location>
</feature>
<feature type="transmembrane region" description="Helical" evidence="1">
    <location>
        <begin position="291"/>
        <end position="320"/>
    </location>
</feature>
<feature type="transmembrane region" description="Helical" evidence="1">
    <location>
        <begin position="192"/>
        <end position="213"/>
    </location>
</feature>
<feature type="transmembrane region" description="Helical" evidence="1">
    <location>
        <begin position="63"/>
        <end position="83"/>
    </location>
</feature>
<feature type="transmembrane region" description="Helical" evidence="1">
    <location>
        <begin position="39"/>
        <end position="57"/>
    </location>
</feature>
<keyword evidence="1" id="KW-0812">Transmembrane</keyword>
<feature type="transmembrane region" description="Helical" evidence="1">
    <location>
        <begin position="6"/>
        <end position="27"/>
    </location>
</feature>
<feature type="transmembrane region" description="Helical" evidence="1">
    <location>
        <begin position="104"/>
        <end position="122"/>
    </location>
</feature>
<proteinExistence type="predicted"/>
<dbReference type="InterPro" id="IPR045723">
    <property type="entry name" value="DUF6077"/>
</dbReference>
<dbReference type="EMBL" id="JACRSZ010000001">
    <property type="protein sequence ID" value="MBC8571577.1"/>
    <property type="molecule type" value="Genomic_DNA"/>
</dbReference>
<protein>
    <submittedName>
        <fullName evidence="2">Uncharacterized protein</fullName>
    </submittedName>
</protein>
<gene>
    <name evidence="2" type="ORF">H8716_00535</name>
</gene>
<keyword evidence="3" id="KW-1185">Reference proteome</keyword>
<evidence type="ECO:0000313" key="2">
    <source>
        <dbReference type="EMBL" id="MBC8571577.1"/>
    </source>
</evidence>
<dbReference type="RefSeq" id="WP_249306440.1">
    <property type="nucleotide sequence ID" value="NZ_JACRSZ010000001.1"/>
</dbReference>